<feature type="transmembrane region" description="Helical" evidence="7">
    <location>
        <begin position="377"/>
        <end position="396"/>
    </location>
</feature>
<dbReference type="AlphaFoldDB" id="A0A0J1H0Y0"/>
<dbReference type="Pfam" id="PF01773">
    <property type="entry name" value="Nucleos_tra2_N"/>
    <property type="match status" value="1"/>
</dbReference>
<evidence type="ECO:0000256" key="2">
    <source>
        <dbReference type="ARBA" id="ARBA00009033"/>
    </source>
</evidence>
<feature type="transmembrane region" description="Helical" evidence="7">
    <location>
        <begin position="243"/>
        <end position="265"/>
    </location>
</feature>
<feature type="transmembrane region" description="Helical" evidence="7">
    <location>
        <begin position="165"/>
        <end position="185"/>
    </location>
</feature>
<accession>A0A0J1H0Y0</accession>
<feature type="domain" description="Concentrative nucleoside transporter N-terminal" evidence="8">
    <location>
        <begin position="8"/>
        <end position="81"/>
    </location>
</feature>
<evidence type="ECO:0000256" key="3">
    <source>
        <dbReference type="ARBA" id="ARBA00022475"/>
    </source>
</evidence>
<keyword evidence="3" id="KW-1003">Cell membrane</keyword>
<feature type="domain" description="Concentrative nucleoside transporter C-terminal" evidence="9">
    <location>
        <begin position="192"/>
        <end position="392"/>
    </location>
</feature>
<protein>
    <submittedName>
        <fullName evidence="11">Nucleoside permease</fullName>
    </submittedName>
</protein>
<dbReference type="Pfam" id="PF07670">
    <property type="entry name" value="Gate"/>
    <property type="match status" value="1"/>
</dbReference>
<keyword evidence="12" id="KW-1185">Reference proteome</keyword>
<name>A0A0J1H0Y0_9GAMM</name>
<dbReference type="RefSeq" id="WP_047879131.1">
    <property type="nucleotide sequence ID" value="NZ_LDOT01000014.1"/>
</dbReference>
<dbReference type="Proteomes" id="UP000036097">
    <property type="component" value="Unassembled WGS sequence"/>
</dbReference>
<dbReference type="GO" id="GO:0015213">
    <property type="term" value="F:uridine transmembrane transporter activity"/>
    <property type="evidence" value="ECO:0007669"/>
    <property type="project" value="TreeGrafter"/>
</dbReference>
<evidence type="ECO:0000256" key="5">
    <source>
        <dbReference type="ARBA" id="ARBA00022989"/>
    </source>
</evidence>
<sequence length="397" mass="43136">MSYLHFILGLVVVAALALIVSKDRKSIKIRYIIQLLAIEMGIAYFLLGSSVGTGIVKNFSDAFASLMAFAAEGTNFVFGGLVNVGQFDFFMQVLMPIVFISALIGILQHIKVLPVVIQFIGFVLSKVNGMGKLESFNAISALMVGQSENFITYKDILGKMSERRMYTLAATAMSTVSMSIVGSYMQLIEPKYVVAALFLNMFSTFIILSIINPYDYDAEMDFDDLVKSGGEEKLTFFEMLGEYILTGFKVAVIVAAMLVGFISLIAMINQAFVSAFGISFQDTIGYLFYPVAWLMGVPASEALQAGSIMATKLVSNEFVAMMAMQDKMATLSTETIGTLSIFLVSFANFSSIGIIAGAVKGVNEEKGNMVARFGLRLLYGSTLVSILSAMIANIMIQ</sequence>
<dbReference type="GO" id="GO:0005886">
    <property type="term" value="C:plasma membrane"/>
    <property type="evidence" value="ECO:0007669"/>
    <property type="project" value="UniProtKB-SubCell"/>
</dbReference>
<evidence type="ECO:0000259" key="8">
    <source>
        <dbReference type="Pfam" id="PF01773"/>
    </source>
</evidence>
<feature type="domain" description="Nucleoside transporter/FeoB GTPase Gate" evidence="10">
    <location>
        <begin position="91"/>
        <end position="189"/>
    </location>
</feature>
<keyword evidence="4 7" id="KW-0812">Transmembrane</keyword>
<dbReference type="GO" id="GO:0015506">
    <property type="term" value="F:nucleoside:proton symporter activity"/>
    <property type="evidence" value="ECO:0007669"/>
    <property type="project" value="TreeGrafter"/>
</dbReference>
<comment type="caution">
    <text evidence="11">The sequence shown here is derived from an EMBL/GenBank/DDBJ whole genome shotgun (WGS) entry which is preliminary data.</text>
</comment>
<evidence type="ECO:0000256" key="7">
    <source>
        <dbReference type="SAM" id="Phobius"/>
    </source>
</evidence>
<gene>
    <name evidence="11" type="ORF">ABT56_12150</name>
</gene>
<feature type="transmembrane region" description="Helical" evidence="7">
    <location>
        <begin position="6"/>
        <end position="21"/>
    </location>
</feature>
<feature type="transmembrane region" description="Helical" evidence="7">
    <location>
        <begin position="336"/>
        <end position="357"/>
    </location>
</feature>
<keyword evidence="6 7" id="KW-0472">Membrane</keyword>
<dbReference type="PANTHER" id="PTHR10590:SF21">
    <property type="entry name" value="NUCLEOSIDE PERMEASE NUPC"/>
    <property type="match status" value="1"/>
</dbReference>
<evidence type="ECO:0000259" key="9">
    <source>
        <dbReference type="Pfam" id="PF07662"/>
    </source>
</evidence>
<keyword evidence="5 7" id="KW-1133">Transmembrane helix</keyword>
<evidence type="ECO:0000256" key="4">
    <source>
        <dbReference type="ARBA" id="ARBA00022692"/>
    </source>
</evidence>
<evidence type="ECO:0000313" key="12">
    <source>
        <dbReference type="Proteomes" id="UP000036097"/>
    </source>
</evidence>
<dbReference type="EMBL" id="LDOT01000014">
    <property type="protein sequence ID" value="KLV05449.1"/>
    <property type="molecule type" value="Genomic_DNA"/>
</dbReference>
<dbReference type="GO" id="GO:0015212">
    <property type="term" value="F:cytidine transmembrane transporter activity"/>
    <property type="evidence" value="ECO:0007669"/>
    <property type="project" value="TreeGrafter"/>
</dbReference>
<dbReference type="InterPro" id="IPR011642">
    <property type="entry name" value="Gate_dom"/>
</dbReference>
<dbReference type="PATRIC" id="fig|1195763.3.peg.2564"/>
<feature type="transmembrane region" description="Helical" evidence="7">
    <location>
        <begin position="272"/>
        <end position="296"/>
    </location>
</feature>
<evidence type="ECO:0000256" key="1">
    <source>
        <dbReference type="ARBA" id="ARBA00004651"/>
    </source>
</evidence>
<feature type="transmembrane region" description="Helical" evidence="7">
    <location>
        <begin position="33"/>
        <end position="56"/>
    </location>
</feature>
<evidence type="ECO:0000256" key="6">
    <source>
        <dbReference type="ARBA" id="ARBA00023136"/>
    </source>
</evidence>
<reference evidence="11 12" key="1">
    <citation type="submission" date="2015-05" db="EMBL/GenBank/DDBJ databases">
        <title>Photobacterium galathea sp. nov.</title>
        <authorList>
            <person name="Machado H."/>
            <person name="Gram L."/>
        </authorList>
    </citation>
    <scope>NUCLEOTIDE SEQUENCE [LARGE SCALE GENOMIC DNA]</scope>
    <source>
        <strain evidence="11 12">CGMCC 1.12159</strain>
    </source>
</reference>
<evidence type="ECO:0000313" key="11">
    <source>
        <dbReference type="EMBL" id="KLV05449.1"/>
    </source>
</evidence>
<proteinExistence type="inferred from homology"/>
<organism evidence="11 12">
    <name type="scientific">Photobacterium aquae</name>
    <dbReference type="NCBI Taxonomy" id="1195763"/>
    <lineage>
        <taxon>Bacteria</taxon>
        <taxon>Pseudomonadati</taxon>
        <taxon>Pseudomonadota</taxon>
        <taxon>Gammaproteobacteria</taxon>
        <taxon>Vibrionales</taxon>
        <taxon>Vibrionaceae</taxon>
        <taxon>Photobacterium</taxon>
    </lineage>
</organism>
<feature type="transmembrane region" description="Helical" evidence="7">
    <location>
        <begin position="62"/>
        <end position="82"/>
    </location>
</feature>
<dbReference type="InterPro" id="IPR008276">
    <property type="entry name" value="C_nuclsd_transpt"/>
</dbReference>
<evidence type="ECO:0000259" key="10">
    <source>
        <dbReference type="Pfam" id="PF07670"/>
    </source>
</evidence>
<dbReference type="InterPro" id="IPR011657">
    <property type="entry name" value="CNT_C_dom"/>
</dbReference>
<feature type="transmembrane region" description="Helical" evidence="7">
    <location>
        <begin position="89"/>
        <end position="110"/>
    </location>
</feature>
<comment type="subcellular location">
    <subcellularLocation>
        <location evidence="1">Cell membrane</location>
        <topology evidence="1">Multi-pass membrane protein</topology>
    </subcellularLocation>
</comment>
<dbReference type="OrthoDB" id="9766455at2"/>
<comment type="similarity">
    <text evidence="2">Belongs to the concentrative nucleoside transporter (CNT) (TC 2.A.41) family.</text>
</comment>
<dbReference type="PANTHER" id="PTHR10590">
    <property type="entry name" value="SODIUM/NUCLEOSIDE COTRANSPORTER"/>
    <property type="match status" value="1"/>
</dbReference>
<dbReference type="Pfam" id="PF07662">
    <property type="entry name" value="Nucleos_tra2_C"/>
    <property type="match status" value="1"/>
</dbReference>
<feature type="transmembrane region" description="Helical" evidence="7">
    <location>
        <begin position="192"/>
        <end position="211"/>
    </location>
</feature>
<dbReference type="InterPro" id="IPR002668">
    <property type="entry name" value="CNT_N_dom"/>
</dbReference>